<dbReference type="SUPFAM" id="SSF52540">
    <property type="entry name" value="P-loop containing nucleoside triphosphate hydrolases"/>
    <property type="match status" value="1"/>
</dbReference>
<keyword evidence="1" id="KW-0235">DNA replication</keyword>
<keyword evidence="1" id="KW-0238">DNA-binding</keyword>
<dbReference type="PATRIC" id="fig|1036673.3.peg.6644"/>
<gene>
    <name evidence="4" type="ordered locus">KNP414_07124</name>
</gene>
<feature type="domain" description="AAA+ ATPase" evidence="3">
    <location>
        <begin position="43"/>
        <end position="172"/>
    </location>
</feature>
<dbReference type="Gene3D" id="3.30.300.180">
    <property type="match status" value="1"/>
</dbReference>
<evidence type="ECO:0000313" key="5">
    <source>
        <dbReference type="Proteomes" id="UP000006620"/>
    </source>
</evidence>
<dbReference type="PRINTS" id="PR00051">
    <property type="entry name" value="DNAA"/>
</dbReference>
<evidence type="ECO:0000256" key="1">
    <source>
        <dbReference type="RuleBase" id="RU000577"/>
    </source>
</evidence>
<dbReference type="InterPro" id="IPR013317">
    <property type="entry name" value="DnaA_dom"/>
</dbReference>
<dbReference type="Pfam" id="PF11638">
    <property type="entry name" value="DnaA_N"/>
    <property type="match status" value="1"/>
</dbReference>
<dbReference type="RefSeq" id="WP_013920775.1">
    <property type="nucleotide sequence ID" value="NC_015690.1"/>
</dbReference>
<dbReference type="SMART" id="SM00382">
    <property type="entry name" value="AAA"/>
    <property type="match status" value="1"/>
</dbReference>
<dbReference type="PANTHER" id="PTHR30050:SF2">
    <property type="entry name" value="CHROMOSOMAL REPLICATION INITIATOR PROTEIN DNAA"/>
    <property type="match status" value="1"/>
</dbReference>
<comment type="function">
    <text evidence="1">Plays an essential role in the initiation and regulation of chromosomal replication. ATP-DnaA binds to the origin of replication (oriC) to initiate formation of the DNA replication initiation complex once per cell cycle. Binds the DnaA box (a 9 base pair repeat at the origin) and separates the double-stranded (ds)DNA. Forms a right-handed helical filament on oriC DNA; dsDNA binds to the exterior of the filament while single-stranded (ss)DNA is stabiized in the filament's interior. The ATP-DnaA-oriC complex binds and stabilizes one strand of the AT-rich DNA unwinding element (DUE), permitting loading of DNA polymerase. After initiation quickly degrades to an ADP-DnaA complex that is not apt for DNA replication. Binds acidic phospholipids.</text>
</comment>
<dbReference type="GO" id="GO:0005886">
    <property type="term" value="C:plasma membrane"/>
    <property type="evidence" value="ECO:0007669"/>
    <property type="project" value="TreeGrafter"/>
</dbReference>
<evidence type="ECO:0000313" key="4">
    <source>
        <dbReference type="EMBL" id="AEI45634.1"/>
    </source>
</evidence>
<dbReference type="GO" id="GO:0005524">
    <property type="term" value="F:ATP binding"/>
    <property type="evidence" value="ECO:0007669"/>
    <property type="project" value="UniProtKB-KW"/>
</dbReference>
<dbReference type="InterPro" id="IPR020591">
    <property type="entry name" value="Chromosome_initiator_DnaA-like"/>
</dbReference>
<dbReference type="EMBL" id="CP002869">
    <property type="protein sequence ID" value="AEI45634.1"/>
    <property type="molecule type" value="Genomic_DNA"/>
</dbReference>
<dbReference type="Proteomes" id="UP000006620">
    <property type="component" value="Chromosome"/>
</dbReference>
<organism evidence="4 5">
    <name type="scientific">Paenibacillus mucilaginosus (strain KNP414)</name>
    <dbReference type="NCBI Taxonomy" id="1036673"/>
    <lineage>
        <taxon>Bacteria</taxon>
        <taxon>Bacillati</taxon>
        <taxon>Bacillota</taxon>
        <taxon>Bacilli</taxon>
        <taxon>Bacillales</taxon>
        <taxon>Paenibacillaceae</taxon>
        <taxon>Paenibacillus</taxon>
    </lineage>
</organism>
<dbReference type="InterPro" id="IPR038454">
    <property type="entry name" value="DnaA_N_sf"/>
</dbReference>
<dbReference type="GO" id="GO:0006270">
    <property type="term" value="P:DNA replication initiation"/>
    <property type="evidence" value="ECO:0007669"/>
    <property type="project" value="TreeGrafter"/>
</dbReference>
<proteinExistence type="inferred from homology"/>
<dbReference type="KEGG" id="pms:KNP414_07124"/>
<dbReference type="GO" id="GO:0003688">
    <property type="term" value="F:DNA replication origin binding"/>
    <property type="evidence" value="ECO:0007669"/>
    <property type="project" value="TreeGrafter"/>
</dbReference>
<sequence length="376" mass="43183">MEQYLEYDAHRYPEYTFNHMIPTSGNRVALAAAQAVSQAPGRSYNPLMLYGATGVGKTHLLHAIGQEIRRTHPEYRILYLTLGELRDTFISAVRNNTILAYRQALKSVDVLLLDNVHDLAFLESTQELLLEVFEHLLAQHKQIVLASEQAPKLLEKLTSRLQSRMYWGFTCDMACFDPAGFIQDYCRHHGLEDRREWHSEAFLERAANPAEIIARIRSGTVVSGGPPPMEVPVGECDSSSFHDQVMRLVRGRISPIQYETWFQPCRITKEANCILIQSPSKFAVEWLEDRYSRLLREAIRAIDDVELPLFFELLAPGERQGTERGCVDLLDEEEDDEEERLLTASNDIQRLKELIYEMVQQQKRTNHLLEKVVGLL</sequence>
<protein>
    <recommendedName>
        <fullName evidence="1">Chromosomal replication initiator protein DnaA</fullName>
    </recommendedName>
</protein>
<dbReference type="InterPro" id="IPR027417">
    <property type="entry name" value="P-loop_NTPase"/>
</dbReference>
<reference evidence="5" key="1">
    <citation type="submission" date="2011-06" db="EMBL/GenBank/DDBJ databases">
        <title>Complete genome sequence of Paenibacillus mucilaginosus KNP414.</title>
        <authorList>
            <person name="Wang J."/>
            <person name="Hu S."/>
            <person name="Hu X."/>
            <person name="Zhang B."/>
            <person name="Dong D."/>
            <person name="Zhang S."/>
            <person name="Zhao K."/>
            <person name="Wu D."/>
        </authorList>
    </citation>
    <scope>NUCLEOTIDE SEQUENCE [LARGE SCALE GENOMIC DNA]</scope>
    <source>
        <strain evidence="5">KNP414</strain>
    </source>
</reference>
<reference evidence="4 5" key="2">
    <citation type="journal article" date="2013" name="Genome Announc.">
        <title>Genome Sequence of Growth-Improving Paenibacillus mucilaginosus Strain KNP414.</title>
        <authorList>
            <person name="Lu J.J."/>
            <person name="Wang J.F."/>
            <person name="Hu X.F."/>
        </authorList>
    </citation>
    <scope>NUCLEOTIDE SEQUENCE [LARGE SCALE GENOMIC DNA]</scope>
    <source>
        <strain evidence="4 5">KNP414</strain>
    </source>
</reference>
<dbReference type="InterPro" id="IPR003593">
    <property type="entry name" value="AAA+_ATPase"/>
</dbReference>
<dbReference type="InterPro" id="IPR024633">
    <property type="entry name" value="DnaA_N_dom"/>
</dbReference>
<keyword evidence="1" id="KW-0067">ATP-binding</keyword>
<dbReference type="PANTHER" id="PTHR30050">
    <property type="entry name" value="CHROMOSOMAL REPLICATION INITIATOR PROTEIN DNAA"/>
    <property type="match status" value="1"/>
</dbReference>
<evidence type="ECO:0000256" key="2">
    <source>
        <dbReference type="RuleBase" id="RU004227"/>
    </source>
</evidence>
<dbReference type="HOGENOM" id="CLU_062418_0_0_9"/>
<dbReference type="Gene3D" id="3.40.50.300">
    <property type="entry name" value="P-loop containing nucleotide triphosphate hydrolases"/>
    <property type="match status" value="1"/>
</dbReference>
<name>F8FM08_PAEMK</name>
<evidence type="ECO:0000259" key="3">
    <source>
        <dbReference type="SMART" id="SM00382"/>
    </source>
</evidence>
<keyword evidence="1" id="KW-0547">Nucleotide-binding</keyword>
<dbReference type="AlphaFoldDB" id="F8FM08"/>
<dbReference type="CDD" id="cd00009">
    <property type="entry name" value="AAA"/>
    <property type="match status" value="1"/>
</dbReference>
<comment type="similarity">
    <text evidence="2">Belongs to the DnaA family.</text>
</comment>
<accession>F8FM08</accession>
<dbReference type="Pfam" id="PF00308">
    <property type="entry name" value="Bac_DnaA"/>
    <property type="match status" value="1"/>
</dbReference>